<dbReference type="InterPro" id="IPR000421">
    <property type="entry name" value="FA58C"/>
</dbReference>
<dbReference type="Pfam" id="PF14200">
    <property type="entry name" value="RicinB_lectin_2"/>
    <property type="match status" value="1"/>
</dbReference>
<keyword evidence="7" id="KW-1185">Reference proteome</keyword>
<feature type="domain" description="F5/8 type C" evidence="2">
    <location>
        <begin position="862"/>
        <end position="976"/>
    </location>
</feature>
<dbReference type="Gene3D" id="2.80.10.50">
    <property type="match status" value="1"/>
</dbReference>
<feature type="region of interest" description="Disordered" evidence="1">
    <location>
        <begin position="1"/>
        <end position="21"/>
    </location>
</feature>
<dbReference type="InterPro" id="IPR006311">
    <property type="entry name" value="TAT_signal"/>
</dbReference>
<feature type="compositionally biased region" description="Low complexity" evidence="1">
    <location>
        <begin position="1"/>
        <end position="14"/>
    </location>
</feature>
<evidence type="ECO:0000259" key="4">
    <source>
        <dbReference type="Pfam" id="PF14200"/>
    </source>
</evidence>
<dbReference type="Gene3D" id="2.60.120.260">
    <property type="entry name" value="Galactose-binding domain-like"/>
    <property type="match status" value="1"/>
</dbReference>
<evidence type="ECO:0000313" key="7">
    <source>
        <dbReference type="Proteomes" id="UP000477750"/>
    </source>
</evidence>
<reference evidence="6 7" key="1">
    <citation type="submission" date="2019-10" db="EMBL/GenBank/DDBJ databases">
        <title>Glycomyces albidus sp. nov., a novel actinomycete isolated from rhizosphere soil of wheat (Triticum aestivum L.).</title>
        <authorList>
            <person name="Qian L."/>
        </authorList>
    </citation>
    <scope>NUCLEOTIDE SEQUENCE [LARGE SCALE GENOMIC DNA]</scope>
    <source>
        <strain evidence="6 7">NEAU-7082</strain>
    </source>
</reference>
<dbReference type="EMBL" id="WIAO01000010">
    <property type="protein sequence ID" value="MQM25981.1"/>
    <property type="molecule type" value="Genomic_DNA"/>
</dbReference>
<dbReference type="InterPro" id="IPR008979">
    <property type="entry name" value="Galactose-bd-like_sf"/>
</dbReference>
<dbReference type="InterPro" id="IPR013780">
    <property type="entry name" value="Glyco_hydro_b"/>
</dbReference>
<dbReference type="SUPFAM" id="SSF49785">
    <property type="entry name" value="Galactose-binding domain-like"/>
    <property type="match status" value="1"/>
</dbReference>
<feature type="domain" description="Ricin B lectin" evidence="4">
    <location>
        <begin position="631"/>
        <end position="687"/>
    </location>
</feature>
<organism evidence="6 7">
    <name type="scientific">Glycomyces albidus</name>
    <dbReference type="NCBI Taxonomy" id="2656774"/>
    <lineage>
        <taxon>Bacteria</taxon>
        <taxon>Bacillati</taxon>
        <taxon>Actinomycetota</taxon>
        <taxon>Actinomycetes</taxon>
        <taxon>Glycomycetales</taxon>
        <taxon>Glycomycetaceae</taxon>
        <taxon>Glycomyces</taxon>
    </lineage>
</organism>
<protein>
    <submittedName>
        <fullName evidence="6">Uncharacterized protein</fullName>
    </submittedName>
</protein>
<dbReference type="GO" id="GO:0004553">
    <property type="term" value="F:hydrolase activity, hydrolyzing O-glycosyl compounds"/>
    <property type="evidence" value="ECO:0007669"/>
    <property type="project" value="InterPro"/>
</dbReference>
<dbReference type="Pfam" id="PF14587">
    <property type="entry name" value="Glyco_hydr_30_2"/>
    <property type="match status" value="1"/>
</dbReference>
<name>A0A6L5G8Q1_9ACTN</name>
<dbReference type="PANTHER" id="PTHR42767">
    <property type="entry name" value="ENDO-BETA-1,6-GALACTANASE"/>
    <property type="match status" value="1"/>
</dbReference>
<dbReference type="InterPro" id="IPR035992">
    <property type="entry name" value="Ricin_B-like_lectins"/>
</dbReference>
<dbReference type="Pfam" id="PF07532">
    <property type="entry name" value="Big_4"/>
    <property type="match status" value="1"/>
</dbReference>
<dbReference type="SUPFAM" id="SSF51445">
    <property type="entry name" value="(Trans)glycosidases"/>
    <property type="match status" value="1"/>
</dbReference>
<dbReference type="InterPro" id="IPR039514">
    <property type="entry name" value="6GAL-like"/>
</dbReference>
<evidence type="ECO:0000259" key="2">
    <source>
        <dbReference type="Pfam" id="PF00754"/>
    </source>
</evidence>
<gene>
    <name evidence="6" type="ORF">GFD30_10425</name>
</gene>
<evidence type="ECO:0000259" key="3">
    <source>
        <dbReference type="Pfam" id="PF07532"/>
    </source>
</evidence>
<dbReference type="RefSeq" id="WP_153025139.1">
    <property type="nucleotide sequence ID" value="NZ_WIAO01000010.1"/>
</dbReference>
<dbReference type="InterPro" id="IPR017853">
    <property type="entry name" value="GH"/>
</dbReference>
<dbReference type="PROSITE" id="PS50231">
    <property type="entry name" value="RICIN_B_LECTIN"/>
    <property type="match status" value="1"/>
</dbReference>
<evidence type="ECO:0000256" key="1">
    <source>
        <dbReference type="SAM" id="MobiDB-lite"/>
    </source>
</evidence>
<comment type="caution">
    <text evidence="6">The sequence shown here is derived from an EMBL/GenBank/DDBJ whole genome shotgun (WGS) entry which is preliminary data.</text>
</comment>
<evidence type="ECO:0000313" key="6">
    <source>
        <dbReference type="EMBL" id="MQM25981.1"/>
    </source>
</evidence>
<evidence type="ECO:0000259" key="5">
    <source>
        <dbReference type="Pfam" id="PF14587"/>
    </source>
</evidence>
<dbReference type="Proteomes" id="UP000477750">
    <property type="component" value="Unassembled WGS sequence"/>
</dbReference>
<dbReference type="PROSITE" id="PS51318">
    <property type="entry name" value="TAT"/>
    <property type="match status" value="1"/>
</dbReference>
<dbReference type="Gene3D" id="2.60.40.1180">
    <property type="entry name" value="Golgi alpha-mannosidase II"/>
    <property type="match status" value="1"/>
</dbReference>
<dbReference type="InterPro" id="IPR011081">
    <property type="entry name" value="Big_4"/>
</dbReference>
<dbReference type="PANTHER" id="PTHR42767:SF1">
    <property type="entry name" value="ENDO-BETA-1,6-GALACTANASE-LIKE DOMAIN-CONTAINING PROTEIN"/>
    <property type="match status" value="1"/>
</dbReference>
<dbReference type="AlphaFoldDB" id="A0A6L5G8Q1"/>
<feature type="domain" description="Bacterial Ig-like" evidence="3">
    <location>
        <begin position="770"/>
        <end position="823"/>
    </location>
</feature>
<dbReference type="InterPro" id="IPR000772">
    <property type="entry name" value="Ricin_B_lectin"/>
</dbReference>
<dbReference type="InterPro" id="IPR039743">
    <property type="entry name" value="6GAL/EXGAL"/>
</dbReference>
<dbReference type="Pfam" id="PF00754">
    <property type="entry name" value="F5_F8_type_C"/>
    <property type="match status" value="1"/>
</dbReference>
<dbReference type="CDD" id="cd00161">
    <property type="entry name" value="beta-trefoil_Ricin-like"/>
    <property type="match status" value="1"/>
</dbReference>
<feature type="domain" description="Endo-beta-1,6-galactanase-like" evidence="5">
    <location>
        <begin position="56"/>
        <end position="260"/>
    </location>
</feature>
<dbReference type="Gene3D" id="3.20.20.80">
    <property type="entry name" value="Glycosidases"/>
    <property type="match status" value="1"/>
</dbReference>
<sequence length="993" mass="105697">MSSPRPLRALPLRRNGSRRGRTAAAATGLAAVVLTASALPALYGGASAEETAASAVTVTLDPSYQHAEFEGWGTSLVWFANATGGYPDEIRNELAEMVFGDEGLNLNIARYNIGGGNAPNIDNEYLRGGASAVPGWWAAPEGTTHEDKDWWDPENPEHWNWDADANQRWWIDRVKDDVTHWEAFSNSPPYFQTVSGYVSGGFDASQDQIRADSVDEFAVYLTEVMEHVEAEHGIEFDTVDPLNEPNTNYWGTQLGPDGVQPTGGRQEGAHAGPELQQLVINALAEQLSESELDTVIAAMDETNPGTFVRNWNAYTEESRANVDQMNVHTYGTGQRTSARDLAKGGDKPLWMSEVGGAWTPGQDYTSMENGLGIATRITDDLRELEPSAWVLWQPIEDKNEGHSWGEIQIPFDCTAEDTLETCEIETNTKYDTIRNFTHYIEPGDHVIGTDDTATVAAVKDSEDAAVAVYTNNAEGAVAVTLDLSKFGSVDSGATVTPVVTSADGALVEGEPVVVDGGSATLTVPGKSVTTFLIDGVSGVAEDAAMVQDGHVYRFDGVQSGKSIAPSADGTGIVLQTDDASSAAQLWEIDQLTDGVSNREQYQIVNAGTGTRLAVADGLAVLESAEGEPSDAAKWYLSTTGDGTYVPVNVGAGVVLDVWGEATADGSPVQTYTPTSASNQRWTVVDETVLSAAQIETYTVPGYVPDLPATVAGVYRDGTRGALPVEWTMPDESVWDKTRTVNVKGVATDPLGNTFKTKAKVSVDTFAETAPASAKTYPGFTPELPGTVVALGSRGTEASVPVEWEEPPAGAFDDYGTVTLEGTATLIDGTELPATVEIEVTDPIEVNVATGDGVTTSATFTEPGYSTEGLRNGVLTDKAWSNWKSGAFNTADTITVTLPQERDVTRVVSYFWSDGGRPSYADTLQVQYLDSEGNWQNAGDPVDVPPDTSAAPVVDVEVNAKTSAVRVAMTADSGDIAGWIILSEIEVYAKAPAA</sequence>
<proteinExistence type="predicted"/>
<accession>A0A6L5G8Q1</accession>
<dbReference type="SUPFAM" id="SSF50370">
    <property type="entry name" value="Ricin B-like lectins"/>
    <property type="match status" value="1"/>
</dbReference>